<dbReference type="InterPro" id="IPR000742">
    <property type="entry name" value="EGF"/>
</dbReference>
<dbReference type="PANTHER" id="PTHR46901:SF2">
    <property type="entry name" value="GH04942P"/>
    <property type="match status" value="1"/>
</dbReference>
<feature type="domain" description="EGF-like" evidence="3">
    <location>
        <begin position="119"/>
        <end position="160"/>
    </location>
</feature>
<feature type="disulfide bond" evidence="1">
    <location>
        <begin position="150"/>
        <end position="159"/>
    </location>
</feature>
<dbReference type="OrthoDB" id="188511at2759"/>
<dbReference type="SMART" id="SM00664">
    <property type="entry name" value="DoH"/>
    <property type="match status" value="2"/>
</dbReference>
<dbReference type="CDD" id="cd09631">
    <property type="entry name" value="DOMON_DOH"/>
    <property type="match status" value="2"/>
</dbReference>
<name>A0A7R9BY68_9CRUS</name>
<keyword evidence="2" id="KW-0812">Transmembrane</keyword>
<reference evidence="5" key="1">
    <citation type="submission" date="2020-11" db="EMBL/GenBank/DDBJ databases">
        <authorList>
            <person name="Tran Van P."/>
        </authorList>
    </citation>
    <scope>NUCLEOTIDE SEQUENCE</scope>
</reference>
<dbReference type="Pfam" id="PF03351">
    <property type="entry name" value="DOMON"/>
    <property type="match status" value="1"/>
</dbReference>
<dbReference type="EMBL" id="CAJPEX010003857">
    <property type="protein sequence ID" value="CAG0922607.1"/>
    <property type="molecule type" value="Genomic_DNA"/>
</dbReference>
<dbReference type="InterPro" id="IPR045266">
    <property type="entry name" value="DOH_DOMON"/>
</dbReference>
<evidence type="ECO:0000256" key="2">
    <source>
        <dbReference type="SAM" id="Phobius"/>
    </source>
</evidence>
<feature type="domain" description="DOMON" evidence="4">
    <location>
        <begin position="271"/>
        <end position="397"/>
    </location>
</feature>
<evidence type="ECO:0008006" key="7">
    <source>
        <dbReference type="Google" id="ProtNLM"/>
    </source>
</evidence>
<dbReference type="EMBL" id="OA885894">
    <property type="protein sequence ID" value="CAD7282455.1"/>
    <property type="molecule type" value="Genomic_DNA"/>
</dbReference>
<dbReference type="PROSITE" id="PS50836">
    <property type="entry name" value="DOMON"/>
    <property type="match status" value="2"/>
</dbReference>
<dbReference type="CDD" id="cd00054">
    <property type="entry name" value="EGF_CA"/>
    <property type="match status" value="1"/>
</dbReference>
<accession>A0A7R9BY68</accession>
<dbReference type="Proteomes" id="UP000678499">
    <property type="component" value="Unassembled WGS sequence"/>
</dbReference>
<dbReference type="PROSITE" id="PS50026">
    <property type="entry name" value="EGF_3"/>
    <property type="match status" value="1"/>
</dbReference>
<keyword evidence="6" id="KW-1185">Reference proteome</keyword>
<dbReference type="AlphaFoldDB" id="A0A7R9BY68"/>
<comment type="caution">
    <text evidence="1">Lacks conserved residue(s) required for the propagation of feature annotation.</text>
</comment>
<organism evidence="5">
    <name type="scientific">Notodromas monacha</name>
    <dbReference type="NCBI Taxonomy" id="399045"/>
    <lineage>
        <taxon>Eukaryota</taxon>
        <taxon>Metazoa</taxon>
        <taxon>Ecdysozoa</taxon>
        <taxon>Arthropoda</taxon>
        <taxon>Crustacea</taxon>
        <taxon>Oligostraca</taxon>
        <taxon>Ostracoda</taxon>
        <taxon>Podocopa</taxon>
        <taxon>Podocopida</taxon>
        <taxon>Cypridocopina</taxon>
        <taxon>Cypridoidea</taxon>
        <taxon>Cyprididae</taxon>
        <taxon>Notodromas</taxon>
    </lineage>
</organism>
<keyword evidence="1" id="KW-0245">EGF-like domain</keyword>
<proteinExistence type="predicted"/>
<keyword evidence="2" id="KW-0472">Membrane</keyword>
<sequence length="821" mass="91506">MKRVLPGLIDWERVLAFRFVFPVILWNVNNFANGHVRLTFPPARQYALDFADNIRTEPPCGMPRNLLTQSISQESCNGGQWQTNQTNTNTGTVSDINSIVVPYGRCTCQAGSYGENCQFTNECEGANDCGSNGVCDFVNGTSFPKKMCFCRHTYYGPKCSKNSDKYKMEQLKLNQFTRLGGTPPEVEIYWRVFRFDNEIEFVVRVKTTNWVGIGWRPSYLTSSCRKFPVNATDPDPLNGPTIEEVTNTPGFDSGGFNAYVHRGISEKLRVKRSGSTMARQENDAEWATGEWVSRNTDVYNDDGWSPKAVHPMDCTDMVVAFARGETIKIGDYYTRDRSTPRPDSFYGGTESLLAADGYERNGTTTIYFRRNILLTGSALDQADYNITSRMYLIWAYGQNPVSELYKHDPPSGLALGAVSNPNFYAMDEFKYHGSGNQRGVHSVDLFADEAVTSTIGKCRGEWIYPKNCNMSDGACDFSVTWVYNGTLDELDFHVLTRNSDRWTGVGFAKDLRANPFTDGVVIFAGTGGQFVGDVYWNGTAIVADNRQDIANISIKQEAINSKSFSKIYFTRKRLTGDDAGQDLPLVEATQECVYMAFPIMGGEFRYGTQGSERVYQMFPPEYFPHVTKRRICFGPCTGVSAAYYQMEIDINAGSFSGNGQPGSLEYAAKMKEISDTLINGLDRVRLDANDSTLPLKSIRAVKLTKPVNSTNGMLIRVVALMDSGQNDPSTSASILENRMFLAQIKGYYNNFQLTNNSITFAKVSVVSGGFYGWPRRDLGIKQIKDLIFLFTIATLGLTLLLQALCTVRRTVRKGGSCVVAP</sequence>
<keyword evidence="2" id="KW-1133">Transmembrane helix</keyword>
<evidence type="ECO:0000259" key="4">
    <source>
        <dbReference type="PROSITE" id="PS50836"/>
    </source>
</evidence>
<evidence type="ECO:0000313" key="5">
    <source>
        <dbReference type="EMBL" id="CAD7282455.1"/>
    </source>
</evidence>
<protein>
    <recommendedName>
        <fullName evidence="7">EGF-like domain-containing protein</fullName>
    </recommendedName>
</protein>
<evidence type="ECO:0000256" key="1">
    <source>
        <dbReference type="PROSITE-ProRule" id="PRU00076"/>
    </source>
</evidence>
<dbReference type="PANTHER" id="PTHR46901">
    <property type="entry name" value="GH04942P"/>
    <property type="match status" value="1"/>
</dbReference>
<dbReference type="PROSITE" id="PS00022">
    <property type="entry name" value="EGF_1"/>
    <property type="match status" value="1"/>
</dbReference>
<keyword evidence="1" id="KW-1015">Disulfide bond</keyword>
<feature type="domain" description="DOMON" evidence="4">
    <location>
        <begin position="475"/>
        <end position="601"/>
    </location>
</feature>
<feature type="transmembrane region" description="Helical" evidence="2">
    <location>
        <begin position="786"/>
        <end position="805"/>
    </location>
</feature>
<dbReference type="InterPro" id="IPR005018">
    <property type="entry name" value="DOMON_domain"/>
</dbReference>
<evidence type="ECO:0000313" key="6">
    <source>
        <dbReference type="Proteomes" id="UP000678499"/>
    </source>
</evidence>
<gene>
    <name evidence="5" type="ORF">NMOB1V02_LOCUS10080</name>
</gene>
<evidence type="ECO:0000259" key="3">
    <source>
        <dbReference type="PROSITE" id="PS50026"/>
    </source>
</evidence>